<accession>A0A7Y9EMJ7</accession>
<gene>
    <name evidence="1" type="ORF">BJY14_006460</name>
</gene>
<name>A0A7Y9EMJ7_9ACTN</name>
<reference evidence="1 2" key="1">
    <citation type="submission" date="2020-07" db="EMBL/GenBank/DDBJ databases">
        <title>Sequencing the genomes of 1000 actinobacteria strains.</title>
        <authorList>
            <person name="Klenk H.-P."/>
        </authorList>
    </citation>
    <scope>NUCLEOTIDE SEQUENCE [LARGE SCALE GENOMIC DNA]</scope>
    <source>
        <strain evidence="1 2">DSM 40398</strain>
    </source>
</reference>
<sequence length="50" mass="6044">MAAAYRPTLRTTVWTLFQFLWNAFYYGAVRTKAVLRPPQTKEIRRWPTLR</sequence>
<dbReference type="Proteomes" id="UP000529783">
    <property type="component" value="Unassembled WGS sequence"/>
</dbReference>
<dbReference type="AlphaFoldDB" id="A0A7Y9EMJ7"/>
<keyword evidence="2" id="KW-1185">Reference proteome</keyword>
<comment type="caution">
    <text evidence="1">The sequence shown here is derived from an EMBL/GenBank/DDBJ whole genome shotgun (WGS) entry which is preliminary data.</text>
</comment>
<dbReference type="EMBL" id="JACCBA010000001">
    <property type="protein sequence ID" value="NYD50477.1"/>
    <property type="molecule type" value="Genomic_DNA"/>
</dbReference>
<evidence type="ECO:0000313" key="1">
    <source>
        <dbReference type="EMBL" id="NYD50477.1"/>
    </source>
</evidence>
<proteinExistence type="predicted"/>
<protein>
    <submittedName>
        <fullName evidence="1">Uncharacterized protein</fullName>
    </submittedName>
</protein>
<organism evidence="1 2">
    <name type="scientific">Actinomadura luteofluorescens</name>
    <dbReference type="NCBI Taxonomy" id="46163"/>
    <lineage>
        <taxon>Bacteria</taxon>
        <taxon>Bacillati</taxon>
        <taxon>Actinomycetota</taxon>
        <taxon>Actinomycetes</taxon>
        <taxon>Streptosporangiales</taxon>
        <taxon>Thermomonosporaceae</taxon>
        <taxon>Actinomadura</taxon>
    </lineage>
</organism>
<evidence type="ECO:0000313" key="2">
    <source>
        <dbReference type="Proteomes" id="UP000529783"/>
    </source>
</evidence>